<dbReference type="GO" id="GO:0005840">
    <property type="term" value="C:ribosome"/>
    <property type="evidence" value="ECO:0007669"/>
    <property type="project" value="UniProtKB-KW"/>
</dbReference>
<dbReference type="SUPFAM" id="SSF54995">
    <property type="entry name" value="Ribosomal protein S6"/>
    <property type="match status" value="1"/>
</dbReference>
<dbReference type="PANTHER" id="PTHR21011">
    <property type="entry name" value="MITOCHONDRIAL 28S RIBOSOMAL PROTEIN S6"/>
    <property type="match status" value="1"/>
</dbReference>
<dbReference type="InterPro" id="IPR035980">
    <property type="entry name" value="Ribosomal_bS6_sf"/>
</dbReference>
<evidence type="ECO:0000256" key="2">
    <source>
        <dbReference type="ARBA" id="ARBA00035170"/>
    </source>
</evidence>
<accession>A0A8S4C4S4</accession>
<dbReference type="InterPro" id="IPR000529">
    <property type="entry name" value="Ribosomal_bS6"/>
</dbReference>
<evidence type="ECO:0000256" key="1">
    <source>
        <dbReference type="ARBA" id="ARBA00009512"/>
    </source>
</evidence>
<keyword evidence="4" id="KW-0689">Ribosomal protein</keyword>
<dbReference type="PANTHER" id="PTHR21011:SF1">
    <property type="entry name" value="SMALL RIBOSOMAL SUBUNIT PROTEIN BS6M"/>
    <property type="match status" value="1"/>
</dbReference>
<proteinExistence type="inferred from homology"/>
<dbReference type="HAMAP" id="MF_00360">
    <property type="entry name" value="Ribosomal_bS6"/>
    <property type="match status" value="1"/>
</dbReference>
<evidence type="ECO:0000256" key="3">
    <source>
        <dbReference type="ARBA" id="ARBA00035365"/>
    </source>
</evidence>
<dbReference type="Gene3D" id="3.30.70.60">
    <property type="match status" value="1"/>
</dbReference>
<dbReference type="NCBIfam" id="TIGR00166">
    <property type="entry name" value="S6"/>
    <property type="match status" value="1"/>
</dbReference>
<evidence type="ECO:0000313" key="4">
    <source>
        <dbReference type="EMBL" id="CAG7592706.1"/>
    </source>
</evidence>
<reference evidence="4" key="1">
    <citation type="submission" date="2021-06" db="EMBL/GenBank/DDBJ databases">
        <authorList>
            <person name="Nardi T."/>
            <person name="Nardi T."/>
        </authorList>
    </citation>
    <scope>NUCLEOTIDE SEQUENCE</scope>
</reference>
<dbReference type="InterPro" id="IPR020814">
    <property type="entry name" value="Ribosomal_S6_plastid/chlpt"/>
</dbReference>
<keyword evidence="5" id="KW-1185">Reference proteome</keyword>
<name>A0A8S4C4S4_9ACAR</name>
<dbReference type="Pfam" id="PF01250">
    <property type="entry name" value="Ribosomal_S6"/>
    <property type="match status" value="1"/>
</dbReference>
<keyword evidence="4" id="KW-0687">Ribonucleoprotein</keyword>
<sequence length="115" mass="13354">MAFYECVFIMRQDIPAQDVHRAADVFMQLIEKFKSELVKKEYWGLRTLAHIIKKNKKGHYVMLGLRAEPAAINELERHFKISEDVLRYICLKCNSIDQNPSPMMSVPSELKAAVQ</sequence>
<dbReference type="AlphaFoldDB" id="A0A8S4C4S4"/>
<dbReference type="GO" id="GO:0006412">
    <property type="term" value="P:translation"/>
    <property type="evidence" value="ECO:0007669"/>
    <property type="project" value="InterPro"/>
</dbReference>
<comment type="similarity">
    <text evidence="1">Belongs to the bacterial ribosomal protein bS6 family.</text>
</comment>
<protein>
    <recommendedName>
        <fullName evidence="2">Small ribosomal subunit protein bS6m</fullName>
    </recommendedName>
    <alternativeName>
        <fullName evidence="3">28S ribosomal protein S6, mitochondrial</fullName>
    </alternativeName>
</protein>
<dbReference type="Proteomes" id="UP000837675">
    <property type="component" value="Unassembled WGS sequence"/>
</dbReference>
<comment type="caution">
    <text evidence="4">The sequence shown here is derived from an EMBL/GenBank/DDBJ whole genome shotgun (WGS) entry which is preliminary data.</text>
</comment>
<dbReference type="InterPro" id="IPR014717">
    <property type="entry name" value="Transl_elong_EF1B/ribsomal_bS6"/>
</dbReference>
<dbReference type="EMBL" id="CAJVAF010000290">
    <property type="protein sequence ID" value="CAG7592706.1"/>
    <property type="molecule type" value="Genomic_DNA"/>
</dbReference>
<dbReference type="GO" id="GO:0003735">
    <property type="term" value="F:structural constituent of ribosome"/>
    <property type="evidence" value="ECO:0007669"/>
    <property type="project" value="InterPro"/>
</dbReference>
<gene>
    <name evidence="4" type="ORF">MHYMCMPASI_00601</name>
</gene>
<organism evidence="4 5">
    <name type="scientific">Hyalomma marginatum</name>
    <dbReference type="NCBI Taxonomy" id="34627"/>
    <lineage>
        <taxon>Eukaryota</taxon>
        <taxon>Metazoa</taxon>
        <taxon>Ecdysozoa</taxon>
        <taxon>Arthropoda</taxon>
        <taxon>Chelicerata</taxon>
        <taxon>Arachnida</taxon>
        <taxon>Acari</taxon>
        <taxon>Parasitiformes</taxon>
        <taxon>Ixodida</taxon>
        <taxon>Ixodoidea</taxon>
        <taxon>Ixodidae</taxon>
        <taxon>Hyalomminae</taxon>
        <taxon>Hyalomma</taxon>
    </lineage>
</organism>
<dbReference type="GO" id="GO:0070181">
    <property type="term" value="F:small ribosomal subunit rRNA binding"/>
    <property type="evidence" value="ECO:0007669"/>
    <property type="project" value="TreeGrafter"/>
</dbReference>
<dbReference type="CDD" id="cd00473">
    <property type="entry name" value="bS6"/>
    <property type="match status" value="1"/>
</dbReference>
<dbReference type="GO" id="GO:0005737">
    <property type="term" value="C:cytoplasm"/>
    <property type="evidence" value="ECO:0007669"/>
    <property type="project" value="UniProtKB-ARBA"/>
</dbReference>
<evidence type="ECO:0000313" key="5">
    <source>
        <dbReference type="Proteomes" id="UP000837675"/>
    </source>
</evidence>